<gene>
    <name evidence="2" type="ORF">IMSHALPRED_008803</name>
</gene>
<comment type="caution">
    <text evidence="2">The sequence shown here is derived from an EMBL/GenBank/DDBJ whole genome shotgun (WGS) entry which is preliminary data.</text>
</comment>
<dbReference type="OrthoDB" id="5378225at2759"/>
<evidence type="ECO:0000313" key="3">
    <source>
        <dbReference type="Proteomes" id="UP000664534"/>
    </source>
</evidence>
<dbReference type="EMBL" id="CAJPDT010000064">
    <property type="protein sequence ID" value="CAF9932121.1"/>
    <property type="molecule type" value="Genomic_DNA"/>
</dbReference>
<reference evidence="2" key="1">
    <citation type="submission" date="2021-03" db="EMBL/GenBank/DDBJ databases">
        <authorList>
            <person name="Tagirdzhanova G."/>
        </authorList>
    </citation>
    <scope>NUCLEOTIDE SEQUENCE</scope>
</reference>
<organism evidence="2 3">
    <name type="scientific">Imshaugia aleurites</name>
    <dbReference type="NCBI Taxonomy" id="172621"/>
    <lineage>
        <taxon>Eukaryota</taxon>
        <taxon>Fungi</taxon>
        <taxon>Dikarya</taxon>
        <taxon>Ascomycota</taxon>
        <taxon>Pezizomycotina</taxon>
        <taxon>Lecanoromycetes</taxon>
        <taxon>OSLEUM clade</taxon>
        <taxon>Lecanoromycetidae</taxon>
        <taxon>Lecanorales</taxon>
        <taxon>Lecanorineae</taxon>
        <taxon>Parmeliaceae</taxon>
        <taxon>Imshaugia</taxon>
    </lineage>
</organism>
<evidence type="ECO:0000313" key="2">
    <source>
        <dbReference type="EMBL" id="CAF9932121.1"/>
    </source>
</evidence>
<evidence type="ECO:0000256" key="1">
    <source>
        <dbReference type="SAM" id="MobiDB-lite"/>
    </source>
</evidence>
<feature type="compositionally biased region" description="Basic residues" evidence="1">
    <location>
        <begin position="336"/>
        <end position="350"/>
    </location>
</feature>
<keyword evidence="3" id="KW-1185">Reference proteome</keyword>
<name>A0A8H3G2X1_9LECA</name>
<proteinExistence type="predicted"/>
<feature type="region of interest" description="Disordered" evidence="1">
    <location>
        <begin position="282"/>
        <end position="383"/>
    </location>
</feature>
<accession>A0A8H3G2X1</accession>
<sequence length="417" mass="45933">MDSASDLWVRSGKHAEYLFHGSTAQIIKELQAWVERRRAYNDAHMDVSWNVIRGMDAVQRLFDHSIQGEDGQSPWMISQISMNEATQLENLERSRSLEKEKAGERLLADFLLASLRLRGICWPQIPRSEETQTDAYVCAFLGMLDRTFNPERELDVLEDSARINDWRAELRKRNAIWEQDTADDPVHTQQTREMAARFQQEVANNPTKSTMQAFADAAHGIMEPGAVDYIMRHNSTGDTSTPTNDGESTHATNAKNPTTVKPVAYIADMLGNIDIAAHPSSTIAANTPDKTNTAATSSSNAPTSNPENANTTAGPSSSKDQTAPGAEDQGEASKMSKAKKKREGRKRAKAARATDAAGNAEDSAGNDGGDDDGSPAAMSMEERIEEVVMRARRIMGIGDEEDLADVWDMATHQRRQP</sequence>
<feature type="compositionally biased region" description="Polar residues" evidence="1">
    <location>
        <begin position="233"/>
        <end position="256"/>
    </location>
</feature>
<dbReference type="AlphaFoldDB" id="A0A8H3G2X1"/>
<feature type="compositionally biased region" description="Low complexity" evidence="1">
    <location>
        <begin position="351"/>
        <end position="365"/>
    </location>
</feature>
<feature type="compositionally biased region" description="Low complexity" evidence="1">
    <location>
        <begin position="291"/>
        <end position="313"/>
    </location>
</feature>
<feature type="region of interest" description="Disordered" evidence="1">
    <location>
        <begin position="232"/>
        <end position="256"/>
    </location>
</feature>
<dbReference type="Proteomes" id="UP000664534">
    <property type="component" value="Unassembled WGS sequence"/>
</dbReference>
<protein>
    <submittedName>
        <fullName evidence="2">Uncharacterized protein</fullName>
    </submittedName>
</protein>